<gene>
    <name evidence="1" type="ORF">O1611_g1719</name>
</gene>
<comment type="caution">
    <text evidence="1">The sequence shown here is derived from an EMBL/GenBank/DDBJ whole genome shotgun (WGS) entry which is preliminary data.</text>
</comment>
<evidence type="ECO:0000313" key="1">
    <source>
        <dbReference type="EMBL" id="KAJ8131905.1"/>
    </source>
</evidence>
<organism evidence="1 2">
    <name type="scientific">Lasiodiplodia mahajangana</name>
    <dbReference type="NCBI Taxonomy" id="1108764"/>
    <lineage>
        <taxon>Eukaryota</taxon>
        <taxon>Fungi</taxon>
        <taxon>Dikarya</taxon>
        <taxon>Ascomycota</taxon>
        <taxon>Pezizomycotina</taxon>
        <taxon>Dothideomycetes</taxon>
        <taxon>Dothideomycetes incertae sedis</taxon>
        <taxon>Botryosphaeriales</taxon>
        <taxon>Botryosphaeriaceae</taxon>
        <taxon>Lasiodiplodia</taxon>
    </lineage>
</organism>
<dbReference type="EMBL" id="JAPUUL010000209">
    <property type="protein sequence ID" value="KAJ8131905.1"/>
    <property type="molecule type" value="Genomic_DNA"/>
</dbReference>
<dbReference type="Proteomes" id="UP001153332">
    <property type="component" value="Unassembled WGS sequence"/>
</dbReference>
<name>A0ACC2JWY0_9PEZI</name>
<evidence type="ECO:0000313" key="2">
    <source>
        <dbReference type="Proteomes" id="UP001153332"/>
    </source>
</evidence>
<protein>
    <submittedName>
        <fullName evidence="1">Uncharacterized protein</fullName>
    </submittedName>
</protein>
<reference evidence="1" key="1">
    <citation type="submission" date="2022-12" db="EMBL/GenBank/DDBJ databases">
        <title>Genome Sequence of Lasiodiplodia mahajangana.</title>
        <authorList>
            <person name="Buettner E."/>
        </authorList>
    </citation>
    <scope>NUCLEOTIDE SEQUENCE</scope>
    <source>
        <strain evidence="1">VT137</strain>
    </source>
</reference>
<accession>A0ACC2JWY0</accession>
<sequence>MLRAVGISSDPIDPGSFDYRILNMVGNISLAEVRETAEARSGNIYGSYRILQEILLRHELTIQRRWTGKTRQQRQQILLDHWPGMSATHRPDFQALRQAMWPYINQEDLLTPKALLLLLNARGRNPPPTFASADSDAMRLGVLSNRLSTRILGEHIMLLNGVRIAEEYGQLIALGDHPEAFSWMRSRKQFIPGEGLLVLEAQERLLRFLVDCSKQILSHIPFEDLIAPNFAIQPEPHLKTEQESSGFDSLAVMAREAPYRVPSELDLTRIELILGGRLAAAEDHVWTLREDPAYFVEQLIELKEHRAELVKDAWGNDHPLLEIPDQDVFWARVCISLICEAYASFELFAELHRRSRTLQRLHKKHADKISPTEDLPEELLSALLEFRNFLYYTMRCLLSSLRSQVMASTPWRPYFYRTPPLNPSSGQTLVKRNPSIRMSEFESNLFWLIWVLSEDGMDLYYLNLTLVIDELGRFLETELRAKDLITARMASLIGDLAITSQCIHQLNTYFPWARCYDWVLTDRQLGLNKELWESTKQWRIFLCGLDPNSDIQIAKLGNPCNQKFTYPFEKGRTKQNVEALRRAEQNLDAFWAAVDRIMYVRCGRLSNSALQRALDQPRIIRRTPEWVEPASSALKSGKEAVEQLYRPLSTIYIGEPAATNDPTTPSMPKQKTKTKSIIPGTNPPVAASPSSETTAPTLVSIPVDSRALKVFRTLFFNPAVTSSPGEVSWTDFLHAMTSTGLFAAEKLYGSCWQFQRLEGEQSRIQFHEPHPRGKIPFITARRHGRRLHRAFGWVGDTFCLKEK</sequence>
<proteinExistence type="predicted"/>
<keyword evidence="2" id="KW-1185">Reference proteome</keyword>